<keyword evidence="4 5" id="KW-0067">ATP-binding</keyword>
<organism evidence="6 7">
    <name type="scientific">Erysipelothrix larvae</name>
    <dbReference type="NCBI Taxonomy" id="1514105"/>
    <lineage>
        <taxon>Bacteria</taxon>
        <taxon>Bacillati</taxon>
        <taxon>Bacillota</taxon>
        <taxon>Erysipelotrichia</taxon>
        <taxon>Erysipelotrichales</taxon>
        <taxon>Erysipelotrichaceae</taxon>
        <taxon>Erysipelothrix</taxon>
    </lineage>
</organism>
<evidence type="ECO:0000256" key="1">
    <source>
        <dbReference type="ARBA" id="ARBA00001210"/>
    </source>
</evidence>
<dbReference type="EC" id="2.4.2.52" evidence="5"/>
<dbReference type="GO" id="GO:0046917">
    <property type="term" value="F:triphosphoribosyl-dephospho-CoA synthase activity"/>
    <property type="evidence" value="ECO:0007669"/>
    <property type="project" value="UniProtKB-UniRule"/>
</dbReference>
<evidence type="ECO:0000256" key="5">
    <source>
        <dbReference type="HAMAP-Rule" id="MF_00397"/>
    </source>
</evidence>
<dbReference type="EMBL" id="CP013213">
    <property type="protein sequence ID" value="AMC94162.1"/>
    <property type="molecule type" value="Genomic_DNA"/>
</dbReference>
<dbReference type="NCBIfam" id="TIGR03125">
    <property type="entry name" value="citrate_citG"/>
    <property type="match status" value="1"/>
</dbReference>
<dbReference type="InterPro" id="IPR002736">
    <property type="entry name" value="CitG"/>
</dbReference>
<reference evidence="6 7" key="1">
    <citation type="submission" date="2015-10" db="EMBL/GenBank/DDBJ databases">
        <title>Erysipelothrix larvae sp. LV19 isolated from the larval gut of the rhinoceros beetle, Trypoxylus dichotomus.</title>
        <authorList>
            <person name="Lim S."/>
            <person name="Kim B.-C."/>
        </authorList>
    </citation>
    <scope>NUCLEOTIDE SEQUENCE [LARGE SCALE GENOMIC DNA]</scope>
    <source>
        <strain evidence="6 7">LV19</strain>
    </source>
</reference>
<sequence length="274" mass="30693">MMMHEVVNQAIKALILEAALTPKPGLVDAADNGAHTDMDFELFIDSALCFKESFEAYYQVGFEHASNPKYVFNKIRVIGLNAEETMFRTTKGVNTHKGANFSFGVVLSAIGACQAQQNTDLVSIIAYVMAMTKGLTEKELTSLKSYQTHGEHMYHQFGILGIRGEVEHGFPLIMHEALPYLKKNKHLPPRQRQLGVLLHLMAKNDDSNILKRGGMEALSYTQHEAKRILNRPPAQFEHELEVLNREFKSRNLSPGGSADLLALTLFFDMIETSL</sequence>
<name>A0A0X8H168_9FIRM</name>
<dbReference type="STRING" id="1514105.AOC36_09220"/>
<dbReference type="HAMAP" id="MF_00397">
    <property type="entry name" value="CitG"/>
    <property type="match status" value="1"/>
</dbReference>
<dbReference type="Proteomes" id="UP000063781">
    <property type="component" value="Chromosome"/>
</dbReference>
<proteinExistence type="inferred from homology"/>
<dbReference type="InterPro" id="IPR017551">
    <property type="entry name" value="TriPribosyl-deP-CoA_syn_CitG"/>
</dbReference>
<evidence type="ECO:0000313" key="6">
    <source>
        <dbReference type="EMBL" id="AMC94162.1"/>
    </source>
</evidence>
<comment type="similarity">
    <text evidence="5">Belongs to the CitG/MdcB family.</text>
</comment>
<dbReference type="AlphaFoldDB" id="A0A0X8H168"/>
<keyword evidence="2 5" id="KW-0808">Transferase</keyword>
<evidence type="ECO:0000256" key="2">
    <source>
        <dbReference type="ARBA" id="ARBA00022679"/>
    </source>
</evidence>
<dbReference type="Gene3D" id="1.10.4200.10">
    <property type="entry name" value="Triphosphoribosyl-dephospho-CoA protein"/>
    <property type="match status" value="1"/>
</dbReference>
<evidence type="ECO:0000256" key="4">
    <source>
        <dbReference type="ARBA" id="ARBA00022840"/>
    </source>
</evidence>
<gene>
    <name evidence="5" type="primary">citG</name>
    <name evidence="6" type="ORF">AOC36_09220</name>
</gene>
<keyword evidence="3 5" id="KW-0547">Nucleotide-binding</keyword>
<dbReference type="PANTHER" id="PTHR30201:SF2">
    <property type="entry name" value="2-(5''-TRIPHOSPHORIBOSYL)-3'-DEPHOSPHOCOENZYME-A SYNTHASE"/>
    <property type="match status" value="1"/>
</dbReference>
<dbReference type="Pfam" id="PF01874">
    <property type="entry name" value="CitG"/>
    <property type="match status" value="1"/>
</dbReference>
<accession>A0A0X8H168</accession>
<dbReference type="GO" id="GO:0005524">
    <property type="term" value="F:ATP binding"/>
    <property type="evidence" value="ECO:0007669"/>
    <property type="project" value="UniProtKB-KW"/>
</dbReference>
<keyword evidence="7" id="KW-1185">Reference proteome</keyword>
<protein>
    <recommendedName>
        <fullName evidence="5">Probable 2-(5''-triphosphoribosyl)-3'-dephosphocoenzyme-A synthase</fullName>
        <shortName evidence="5">2-(5''-triphosphoribosyl)-3'-dephospho-CoA synthase</shortName>
        <ecNumber evidence="5">2.4.2.52</ecNumber>
    </recommendedName>
</protein>
<dbReference type="KEGG" id="erl:AOC36_09220"/>
<dbReference type="GO" id="GO:0051191">
    <property type="term" value="P:prosthetic group biosynthetic process"/>
    <property type="evidence" value="ECO:0007669"/>
    <property type="project" value="TreeGrafter"/>
</dbReference>
<dbReference type="PANTHER" id="PTHR30201">
    <property type="entry name" value="TRIPHOSPHORIBOSYL-DEPHOSPHO-COA SYNTHASE"/>
    <property type="match status" value="1"/>
</dbReference>
<evidence type="ECO:0000313" key="7">
    <source>
        <dbReference type="Proteomes" id="UP000063781"/>
    </source>
</evidence>
<comment type="catalytic activity">
    <reaction evidence="1 5">
        <text>3'-dephospho-CoA + ATP = 2'-(5''-triphospho-alpha-D-ribosyl)-3'-dephospho-CoA + adenine</text>
        <dbReference type="Rhea" id="RHEA:15117"/>
        <dbReference type="ChEBI" id="CHEBI:16708"/>
        <dbReference type="ChEBI" id="CHEBI:30616"/>
        <dbReference type="ChEBI" id="CHEBI:57328"/>
        <dbReference type="ChEBI" id="CHEBI:61378"/>
        <dbReference type="EC" id="2.4.2.52"/>
    </reaction>
</comment>
<evidence type="ECO:0000256" key="3">
    <source>
        <dbReference type="ARBA" id="ARBA00022741"/>
    </source>
</evidence>